<evidence type="ECO:0000256" key="5">
    <source>
        <dbReference type="HAMAP-Rule" id="MF_01825"/>
    </source>
</evidence>
<dbReference type="SUPFAM" id="SSF52283">
    <property type="entry name" value="Formate/glycerate dehydrogenase catalytic domain-like"/>
    <property type="match status" value="1"/>
</dbReference>
<dbReference type="PANTHER" id="PTHR10996:SF282">
    <property type="entry name" value="D-3-PHOSPHOGLYCERATE DEHYDROGENASE 1-RELATED"/>
    <property type="match status" value="1"/>
</dbReference>
<dbReference type="GO" id="GO:0033711">
    <property type="term" value="F:4-phosphoerythronate dehydrogenase activity"/>
    <property type="evidence" value="ECO:0007669"/>
    <property type="project" value="UniProtKB-EC"/>
</dbReference>
<dbReference type="GO" id="GO:0046983">
    <property type="term" value="F:protein dimerization activity"/>
    <property type="evidence" value="ECO:0007669"/>
    <property type="project" value="InterPro"/>
</dbReference>
<feature type="domain" description="D-isomer specific 2-hydroxyacid dehydrogenase NAD-binding" evidence="7">
    <location>
        <begin position="116"/>
        <end position="254"/>
    </location>
</feature>
<dbReference type="AlphaFoldDB" id="A0AA37T7R7"/>
<dbReference type="HAMAP" id="MF_01825">
    <property type="entry name" value="PdxB"/>
    <property type="match status" value="1"/>
</dbReference>
<keyword evidence="3 5" id="KW-0520">NAD</keyword>
<dbReference type="InterPro" id="IPR050223">
    <property type="entry name" value="D-isomer_2-hydroxyacid_DH"/>
</dbReference>
<dbReference type="Gene3D" id="3.30.1370.170">
    <property type="match status" value="1"/>
</dbReference>
<sequence>MNIIVDENVPLADELLGELGDLQKRSGRSLSRSDVKKADALIVRSVTPVNESLLDGSSVAFVGTCTIGTDHVDKSYLAAHDIAFHSAPGCNANSVVEYVFCALTALSIPWWQPQAELTFGIIGCGNVGGALYRQLQRLGITVKVYDPFLSMEQCEHLSSFGDVIATDVICVHTPYTTTGPYPTHHLLNHEVLLQLKPGAVLLNAGRGGVIDNAALHRVLAQRSDLKVVLDVWEHEPQIMVELMHQVDIATPHIAGYSVDGKARGTYMIYERLCEHFGLPIRHSLPPLLGQLKEQTPQARNALITPDFSGNSMAEGHLGAVMKCVYDISEDDRRFRQAMTAVAQEGVDQHGNKTLVAAFDRLRKHYPPRFEFSNFSLAELPVCRALFDKGGEQFKTPLLHIGFTP</sequence>
<organism evidence="9 10">
    <name type="scientific">Marinibactrum halimedae</name>
    <dbReference type="NCBI Taxonomy" id="1444977"/>
    <lineage>
        <taxon>Bacteria</taxon>
        <taxon>Pseudomonadati</taxon>
        <taxon>Pseudomonadota</taxon>
        <taxon>Gammaproteobacteria</taxon>
        <taxon>Cellvibrionales</taxon>
        <taxon>Cellvibrionaceae</taxon>
        <taxon>Marinibactrum</taxon>
    </lineage>
</organism>
<comment type="caution">
    <text evidence="5">Lacks conserved residue(s) required for the propagation of feature annotation.</text>
</comment>
<keyword evidence="10" id="KW-1185">Reference proteome</keyword>
<dbReference type="Pfam" id="PF11890">
    <property type="entry name" value="DUF3410"/>
    <property type="match status" value="1"/>
</dbReference>
<dbReference type="Pfam" id="PF02826">
    <property type="entry name" value="2-Hacid_dh_C"/>
    <property type="match status" value="1"/>
</dbReference>
<comment type="catalytic activity">
    <reaction evidence="5">
        <text>4-phospho-D-erythronate + NAD(+) = (R)-3-hydroxy-2-oxo-4-phosphooxybutanoate + NADH + H(+)</text>
        <dbReference type="Rhea" id="RHEA:18829"/>
        <dbReference type="ChEBI" id="CHEBI:15378"/>
        <dbReference type="ChEBI" id="CHEBI:57540"/>
        <dbReference type="ChEBI" id="CHEBI:57945"/>
        <dbReference type="ChEBI" id="CHEBI:58538"/>
        <dbReference type="ChEBI" id="CHEBI:58766"/>
        <dbReference type="EC" id="1.1.1.290"/>
    </reaction>
</comment>
<feature type="binding site" evidence="5">
    <location>
        <position position="256"/>
    </location>
    <ligand>
        <name>substrate</name>
    </ligand>
</feature>
<feature type="binding site" evidence="5">
    <location>
        <position position="45"/>
    </location>
    <ligand>
        <name>substrate</name>
    </ligand>
</feature>
<dbReference type="EC" id="1.1.1.290" evidence="5"/>
<evidence type="ECO:0000256" key="4">
    <source>
        <dbReference type="ARBA" id="ARBA00023096"/>
    </source>
</evidence>
<dbReference type="CDD" id="cd12158">
    <property type="entry name" value="ErythrP_dh"/>
    <property type="match status" value="1"/>
</dbReference>
<evidence type="ECO:0000259" key="7">
    <source>
        <dbReference type="Pfam" id="PF02826"/>
    </source>
</evidence>
<evidence type="ECO:0000256" key="3">
    <source>
        <dbReference type="ARBA" id="ARBA00023027"/>
    </source>
</evidence>
<dbReference type="InterPro" id="IPR024531">
    <property type="entry name" value="Erythronate-4-P_DHase_dimer"/>
</dbReference>
<evidence type="ECO:0000256" key="1">
    <source>
        <dbReference type="ARBA" id="ARBA00022490"/>
    </source>
</evidence>
<evidence type="ECO:0000259" key="8">
    <source>
        <dbReference type="Pfam" id="PF11890"/>
    </source>
</evidence>
<dbReference type="EMBL" id="BSPD01000042">
    <property type="protein sequence ID" value="GLS26327.1"/>
    <property type="molecule type" value="Genomic_DNA"/>
</dbReference>
<feature type="binding site" evidence="5">
    <location>
        <position position="66"/>
    </location>
    <ligand>
        <name>substrate</name>
    </ligand>
</feature>
<protein>
    <recommendedName>
        <fullName evidence="5">Erythronate-4-phosphate dehydrogenase</fullName>
        <ecNumber evidence="5">1.1.1.290</ecNumber>
    </recommendedName>
</protein>
<feature type="domain" description="Erythronate-4-phosphate dehydrogenase dimerisation" evidence="8">
    <location>
        <begin position="314"/>
        <end position="377"/>
    </location>
</feature>
<keyword evidence="1 5" id="KW-0963">Cytoplasm</keyword>
<keyword evidence="2 5" id="KW-0560">Oxidoreductase</keyword>
<dbReference type="InterPro" id="IPR020921">
    <property type="entry name" value="Erythronate-4-P_DHase"/>
</dbReference>
<dbReference type="InterPro" id="IPR038251">
    <property type="entry name" value="PdxB_dimer_sf"/>
</dbReference>
<feature type="binding site" evidence="5">
    <location>
        <position position="173"/>
    </location>
    <ligand>
        <name>NAD(+)</name>
        <dbReference type="ChEBI" id="CHEBI:57540"/>
    </ligand>
</feature>
<feature type="domain" description="D-isomer specific 2-hydroxyacid dehydrogenase catalytic" evidence="6">
    <location>
        <begin position="32"/>
        <end position="307"/>
    </location>
</feature>
<comment type="function">
    <text evidence="5">Catalyzes the oxidation of erythronate-4-phosphate to 3-hydroxy-2-oxo-4-phosphonooxybutanoate.</text>
</comment>
<dbReference type="GO" id="GO:0005737">
    <property type="term" value="C:cytoplasm"/>
    <property type="evidence" value="ECO:0007669"/>
    <property type="project" value="UniProtKB-SubCell"/>
</dbReference>
<dbReference type="InterPro" id="IPR036291">
    <property type="entry name" value="NAD(P)-bd_dom_sf"/>
</dbReference>
<keyword evidence="4 5" id="KW-0664">Pyridoxine biosynthesis</keyword>
<dbReference type="InterPro" id="IPR029753">
    <property type="entry name" value="D-isomer_DH_CS"/>
</dbReference>
<gene>
    <name evidence="5 9" type="primary">pdxB</name>
    <name evidence="9" type="ORF">GCM10007877_20420</name>
</gene>
<dbReference type="InterPro" id="IPR006140">
    <property type="entry name" value="D-isomer_DH_NAD-bd"/>
</dbReference>
<dbReference type="PANTHER" id="PTHR10996">
    <property type="entry name" value="2-HYDROXYACID DEHYDROGENASE-RELATED"/>
    <property type="match status" value="1"/>
</dbReference>
<evidence type="ECO:0000256" key="2">
    <source>
        <dbReference type="ARBA" id="ARBA00023002"/>
    </source>
</evidence>
<comment type="similarity">
    <text evidence="5">Belongs to the D-isomer specific 2-hydroxyacid dehydrogenase family. PdxB subfamily.</text>
</comment>
<dbReference type="InterPro" id="IPR006139">
    <property type="entry name" value="D-isomer_2_OHA_DH_cat_dom"/>
</dbReference>
<feature type="active site" evidence="5">
    <location>
        <position position="235"/>
    </location>
</feature>
<feature type="active site" description="Proton donor" evidence="5">
    <location>
        <position position="252"/>
    </location>
</feature>
<dbReference type="RefSeq" id="WP_232592409.1">
    <property type="nucleotide sequence ID" value="NZ_BSPD01000042.1"/>
</dbReference>
<feature type="binding site" evidence="5">
    <location>
        <position position="146"/>
    </location>
    <ligand>
        <name>NAD(+)</name>
        <dbReference type="ChEBI" id="CHEBI:57540"/>
    </ligand>
</feature>
<proteinExistence type="inferred from homology"/>
<evidence type="ECO:0000313" key="9">
    <source>
        <dbReference type="EMBL" id="GLS26327.1"/>
    </source>
</evidence>
<comment type="subunit">
    <text evidence="5">Homodimer.</text>
</comment>
<name>A0AA37T7R7_9GAMM</name>
<evidence type="ECO:0000313" key="10">
    <source>
        <dbReference type="Proteomes" id="UP001156870"/>
    </source>
</evidence>
<comment type="caution">
    <text evidence="9">The sequence shown here is derived from an EMBL/GenBank/DDBJ whole genome shotgun (WGS) entry which is preliminary data.</text>
</comment>
<reference evidence="9 10" key="1">
    <citation type="journal article" date="2014" name="Int. J. Syst. Evol. Microbiol.">
        <title>Complete genome sequence of Corynebacterium casei LMG S-19264T (=DSM 44701T), isolated from a smear-ripened cheese.</title>
        <authorList>
            <consortium name="US DOE Joint Genome Institute (JGI-PGF)"/>
            <person name="Walter F."/>
            <person name="Albersmeier A."/>
            <person name="Kalinowski J."/>
            <person name="Ruckert C."/>
        </authorList>
    </citation>
    <scope>NUCLEOTIDE SEQUENCE [LARGE SCALE GENOMIC DNA]</scope>
    <source>
        <strain evidence="9 10">NBRC 110095</strain>
    </source>
</reference>
<comment type="pathway">
    <text evidence="5">Cofactor biosynthesis; pyridoxine 5'-phosphate biosynthesis; pyridoxine 5'-phosphate from D-erythrose 4-phosphate: step 2/5.</text>
</comment>
<feature type="binding site" evidence="5">
    <location>
        <position position="255"/>
    </location>
    <ligand>
        <name>NAD(+)</name>
        <dbReference type="ChEBI" id="CHEBI:57540"/>
    </ligand>
</feature>
<comment type="subcellular location">
    <subcellularLocation>
        <location evidence="5">Cytoplasm</location>
    </subcellularLocation>
</comment>
<feature type="active site" evidence="5">
    <location>
        <position position="206"/>
    </location>
</feature>
<dbReference type="Proteomes" id="UP001156870">
    <property type="component" value="Unassembled WGS sequence"/>
</dbReference>
<dbReference type="Gene3D" id="3.40.50.720">
    <property type="entry name" value="NAD(P)-binding Rossmann-like Domain"/>
    <property type="match status" value="2"/>
</dbReference>
<dbReference type="GO" id="GO:0008615">
    <property type="term" value="P:pyridoxine biosynthetic process"/>
    <property type="evidence" value="ECO:0007669"/>
    <property type="project" value="UniProtKB-UniRule"/>
</dbReference>
<dbReference type="PROSITE" id="PS00671">
    <property type="entry name" value="D_2_HYDROXYACID_DH_3"/>
    <property type="match status" value="1"/>
</dbReference>
<dbReference type="GO" id="GO:0051287">
    <property type="term" value="F:NAD binding"/>
    <property type="evidence" value="ECO:0007669"/>
    <property type="project" value="InterPro"/>
</dbReference>
<dbReference type="SUPFAM" id="SSF51735">
    <property type="entry name" value="NAD(P)-binding Rossmann-fold domains"/>
    <property type="match status" value="1"/>
</dbReference>
<feature type="binding site" evidence="5">
    <location>
        <position position="230"/>
    </location>
    <ligand>
        <name>NAD(+)</name>
        <dbReference type="ChEBI" id="CHEBI:57540"/>
    </ligand>
</feature>
<evidence type="ECO:0000259" key="6">
    <source>
        <dbReference type="Pfam" id="PF00389"/>
    </source>
</evidence>
<dbReference type="Pfam" id="PF00389">
    <property type="entry name" value="2-Hacid_dh"/>
    <property type="match status" value="1"/>
</dbReference>
<accession>A0AA37T7R7</accession>